<reference evidence="1 2" key="1">
    <citation type="submission" date="2017-05" db="EMBL/GenBank/DDBJ databases">
        <title>Functional genome analysis of Paenibacillus pasadenensis strain R16: insights on endophytic life style and antifungal activity.</title>
        <authorList>
            <person name="Passera A."/>
            <person name="Marcolungo L."/>
            <person name="Casati P."/>
            <person name="Brasca M."/>
            <person name="Quaglino F."/>
            <person name="Delledonne M."/>
        </authorList>
    </citation>
    <scope>NUCLEOTIDE SEQUENCE [LARGE SCALE GENOMIC DNA]</scope>
    <source>
        <strain evidence="1 2">R16</strain>
    </source>
</reference>
<accession>A0A2N5N0D0</accession>
<dbReference type="AlphaFoldDB" id="A0A2N5N0D0"/>
<protein>
    <submittedName>
        <fullName evidence="1">Uncharacterized protein</fullName>
    </submittedName>
</protein>
<dbReference type="EMBL" id="NFEZ01000004">
    <property type="protein sequence ID" value="PLT43791.1"/>
    <property type="molecule type" value="Genomic_DNA"/>
</dbReference>
<name>A0A2N5N0D0_9BACL</name>
<organism evidence="1 2">
    <name type="scientific">Paenibacillus pasadenensis</name>
    <dbReference type="NCBI Taxonomy" id="217090"/>
    <lineage>
        <taxon>Bacteria</taxon>
        <taxon>Bacillati</taxon>
        <taxon>Bacillota</taxon>
        <taxon>Bacilli</taxon>
        <taxon>Bacillales</taxon>
        <taxon>Paenibacillaceae</taxon>
        <taxon>Paenibacillus</taxon>
    </lineage>
</organism>
<proteinExistence type="predicted"/>
<evidence type="ECO:0000313" key="2">
    <source>
        <dbReference type="Proteomes" id="UP000234789"/>
    </source>
</evidence>
<sequence length="72" mass="8371">MFDGHVLLLTSCRKDPSCYPGRSSHFYLLDSIHEFGPHQPPTFRNIKKKRGFPRFLKAVFRAISGRRPAARR</sequence>
<comment type="caution">
    <text evidence="1">The sequence shown here is derived from an EMBL/GenBank/DDBJ whole genome shotgun (WGS) entry which is preliminary data.</text>
</comment>
<gene>
    <name evidence="1" type="ORF">B8V81_2222</name>
</gene>
<keyword evidence="2" id="KW-1185">Reference proteome</keyword>
<evidence type="ECO:0000313" key="1">
    <source>
        <dbReference type="EMBL" id="PLT43791.1"/>
    </source>
</evidence>
<dbReference type="Proteomes" id="UP000234789">
    <property type="component" value="Unassembled WGS sequence"/>
</dbReference>